<dbReference type="Pfam" id="PF25053">
    <property type="entry name" value="DUF7791"/>
    <property type="match status" value="1"/>
</dbReference>
<feature type="compositionally biased region" description="Basic residues" evidence="2">
    <location>
        <begin position="811"/>
        <end position="820"/>
    </location>
</feature>
<dbReference type="PANTHER" id="PTHR10039:SF5">
    <property type="entry name" value="NACHT DOMAIN-CONTAINING PROTEIN"/>
    <property type="match status" value="1"/>
</dbReference>
<feature type="domain" description="DUF7791" evidence="4">
    <location>
        <begin position="568"/>
        <end position="703"/>
    </location>
</feature>
<dbReference type="GeneID" id="54574516"/>
<protein>
    <recommendedName>
        <fullName evidence="7">NACHT domain-containing protein</fullName>
    </recommendedName>
</protein>
<evidence type="ECO:0008006" key="7">
    <source>
        <dbReference type="Google" id="ProtNLM"/>
    </source>
</evidence>
<evidence type="ECO:0000259" key="4">
    <source>
        <dbReference type="Pfam" id="PF25053"/>
    </source>
</evidence>
<feature type="domain" description="Nephrocystin 3-like N-terminal" evidence="3">
    <location>
        <begin position="252"/>
        <end position="456"/>
    </location>
</feature>
<keyword evidence="1" id="KW-0677">Repeat</keyword>
<dbReference type="Proteomes" id="UP000800094">
    <property type="component" value="Unassembled WGS sequence"/>
</dbReference>
<feature type="region of interest" description="Disordered" evidence="2">
    <location>
        <begin position="749"/>
        <end position="820"/>
    </location>
</feature>
<dbReference type="AlphaFoldDB" id="A0A6A6IP00"/>
<organism evidence="5 6">
    <name type="scientific">Trematosphaeria pertusa</name>
    <dbReference type="NCBI Taxonomy" id="390896"/>
    <lineage>
        <taxon>Eukaryota</taxon>
        <taxon>Fungi</taxon>
        <taxon>Dikarya</taxon>
        <taxon>Ascomycota</taxon>
        <taxon>Pezizomycotina</taxon>
        <taxon>Dothideomycetes</taxon>
        <taxon>Pleosporomycetidae</taxon>
        <taxon>Pleosporales</taxon>
        <taxon>Massarineae</taxon>
        <taxon>Trematosphaeriaceae</taxon>
        <taxon>Trematosphaeria</taxon>
    </lineage>
</organism>
<feature type="compositionally biased region" description="Polar residues" evidence="2">
    <location>
        <begin position="755"/>
        <end position="781"/>
    </location>
</feature>
<accession>A0A6A6IP00</accession>
<dbReference type="InterPro" id="IPR027417">
    <property type="entry name" value="P-loop_NTPase"/>
</dbReference>
<evidence type="ECO:0000256" key="1">
    <source>
        <dbReference type="ARBA" id="ARBA00022737"/>
    </source>
</evidence>
<dbReference type="EMBL" id="ML987192">
    <property type="protein sequence ID" value="KAF2252284.1"/>
    <property type="molecule type" value="Genomic_DNA"/>
</dbReference>
<dbReference type="InterPro" id="IPR056884">
    <property type="entry name" value="NPHP3-like_N"/>
</dbReference>
<keyword evidence="6" id="KW-1185">Reference proteome</keyword>
<proteinExistence type="predicted"/>
<evidence type="ECO:0000259" key="3">
    <source>
        <dbReference type="Pfam" id="PF24883"/>
    </source>
</evidence>
<dbReference type="RefSeq" id="XP_033687288.1">
    <property type="nucleotide sequence ID" value="XM_033821186.1"/>
</dbReference>
<dbReference type="SUPFAM" id="SSF52540">
    <property type="entry name" value="P-loop containing nucleoside triphosphate hydrolases"/>
    <property type="match status" value="1"/>
</dbReference>
<gene>
    <name evidence="5" type="ORF">BU26DRAFT_254866</name>
</gene>
<dbReference type="PANTHER" id="PTHR10039">
    <property type="entry name" value="AMELOGENIN"/>
    <property type="match status" value="1"/>
</dbReference>
<evidence type="ECO:0000313" key="6">
    <source>
        <dbReference type="Proteomes" id="UP000800094"/>
    </source>
</evidence>
<evidence type="ECO:0000313" key="5">
    <source>
        <dbReference type="EMBL" id="KAF2252284.1"/>
    </source>
</evidence>
<dbReference type="OrthoDB" id="443402at2759"/>
<dbReference type="Pfam" id="PF24883">
    <property type="entry name" value="NPHP3_N"/>
    <property type="match status" value="1"/>
</dbReference>
<dbReference type="InterPro" id="IPR056693">
    <property type="entry name" value="DUF7791"/>
</dbReference>
<dbReference type="Gene3D" id="3.40.50.300">
    <property type="entry name" value="P-loop containing nucleotide triphosphate hydrolases"/>
    <property type="match status" value="1"/>
</dbReference>
<sequence>MEPLIALSLAGNILQFIHTTRQLISTTRDIVDKGRKKEHLELELIARDLQERADRITVPVPASSATGEDGNDQSLLHLGTQCKSIATELLAVLEKLKLRKGGNRWDSFLQVLKTEWKSSEIDALRQRLERIAEAVNARFTESQQRKVLVRLDELHVENLRLEMSRASDIVDLKTKFDRLFDGINKRGKNDSDGGRLAQIMYEASSTGLQYCAEQVILETIRFDRLEDRYANISAAHRSTLKWLFGDPEGGQRQLSSATFVQWLESDDDLYWVSGRPGSGKSTLMKFLYTEPRTQAYLKTWANGDQVISAEYFFCKPTNRRNIILRHANCNVMLGNAGKNVLQKSQEGLLRSIVYQILRKRPDLIQTLFPELWRLCNSPKDWESREPVLRAKAALLLDLSGLLGTLSRTCQLLTHSKTRFCFFLDGLDEYEGNSGDVIKLIGELRNLPSVKICVSSRPWNEFEEAYGKRSTAKLYMQDFNGQDISGYIYDVFSNDEYYQELEDKDTQGRALVEEIVDAAKGVFLWVVLVVRSFQEGLRNGDSIQLLKERLRTLPRDLNGYFERILFHDVDDFYRREAARMFFVTLEAKENLPLLAYWYLGEAIPAERRPMTMQQTNKRVKDIKRRLIASCKGLLEPHYQSPDILEDPLPSAILFNEKVDFLHRTVRDYLELPGTEILIRRWIPRDFDPHEAICKALFCQVKTSPCEPEYFGPISRLQSIFLYHTSKSPKRSAELENLEPQMRGMVDSYERRKKETTGQTSGLDADSQLTTAGRSRDAQTTLAIPSFVPKPEDTSPSDTGPPKGRSLSLFKRLASKLGRKKG</sequence>
<name>A0A6A6IP00_9PLEO</name>
<reference evidence="5" key="1">
    <citation type="journal article" date="2020" name="Stud. Mycol.">
        <title>101 Dothideomycetes genomes: a test case for predicting lifestyles and emergence of pathogens.</title>
        <authorList>
            <person name="Haridas S."/>
            <person name="Albert R."/>
            <person name="Binder M."/>
            <person name="Bloem J."/>
            <person name="Labutti K."/>
            <person name="Salamov A."/>
            <person name="Andreopoulos B."/>
            <person name="Baker S."/>
            <person name="Barry K."/>
            <person name="Bills G."/>
            <person name="Bluhm B."/>
            <person name="Cannon C."/>
            <person name="Castanera R."/>
            <person name="Culley D."/>
            <person name="Daum C."/>
            <person name="Ezra D."/>
            <person name="Gonzalez J."/>
            <person name="Henrissat B."/>
            <person name="Kuo A."/>
            <person name="Liang C."/>
            <person name="Lipzen A."/>
            <person name="Lutzoni F."/>
            <person name="Magnuson J."/>
            <person name="Mondo S."/>
            <person name="Nolan M."/>
            <person name="Ohm R."/>
            <person name="Pangilinan J."/>
            <person name="Park H.-J."/>
            <person name="Ramirez L."/>
            <person name="Alfaro M."/>
            <person name="Sun H."/>
            <person name="Tritt A."/>
            <person name="Yoshinaga Y."/>
            <person name="Zwiers L.-H."/>
            <person name="Turgeon B."/>
            <person name="Goodwin S."/>
            <person name="Spatafora J."/>
            <person name="Crous P."/>
            <person name="Grigoriev I."/>
        </authorList>
    </citation>
    <scope>NUCLEOTIDE SEQUENCE</scope>
    <source>
        <strain evidence="5">CBS 122368</strain>
    </source>
</reference>
<evidence type="ECO:0000256" key="2">
    <source>
        <dbReference type="SAM" id="MobiDB-lite"/>
    </source>
</evidence>